<name>A0A813VHP0_9BILA</name>
<protein>
    <submittedName>
        <fullName evidence="4">Uncharacterized protein</fullName>
    </submittedName>
</protein>
<feature type="compositionally biased region" description="Acidic residues" evidence="1">
    <location>
        <begin position="123"/>
        <end position="132"/>
    </location>
</feature>
<dbReference type="EMBL" id="CAJNOE010000049">
    <property type="protein sequence ID" value="CAF0813031.1"/>
    <property type="molecule type" value="Genomic_DNA"/>
</dbReference>
<feature type="signal peptide" evidence="2">
    <location>
        <begin position="1"/>
        <end position="20"/>
    </location>
</feature>
<evidence type="ECO:0000313" key="3">
    <source>
        <dbReference type="EMBL" id="CAF0813031.1"/>
    </source>
</evidence>
<gene>
    <name evidence="3" type="ORF">IZO911_LOCUS7573</name>
    <name evidence="4" type="ORF">JYZ213_LOCUS7188</name>
    <name evidence="6" type="ORF">KXQ929_LOCUS5566</name>
    <name evidence="5" type="ORF">OXD698_LOCUS6472</name>
</gene>
<dbReference type="Proteomes" id="UP000663868">
    <property type="component" value="Unassembled WGS sequence"/>
</dbReference>
<feature type="region of interest" description="Disordered" evidence="1">
    <location>
        <begin position="92"/>
        <end position="140"/>
    </location>
</feature>
<comment type="caution">
    <text evidence="4">The sequence shown here is derived from an EMBL/GenBank/DDBJ whole genome shotgun (WGS) entry which is preliminary data.</text>
</comment>
<evidence type="ECO:0000256" key="2">
    <source>
        <dbReference type="SAM" id="SignalP"/>
    </source>
</evidence>
<feature type="compositionally biased region" description="Polar residues" evidence="1">
    <location>
        <begin position="104"/>
        <end position="121"/>
    </location>
</feature>
<dbReference type="AlphaFoldDB" id="A0A813VHP0"/>
<evidence type="ECO:0000256" key="1">
    <source>
        <dbReference type="SAM" id="MobiDB-lite"/>
    </source>
</evidence>
<evidence type="ECO:0000313" key="7">
    <source>
        <dbReference type="Proteomes" id="UP000663845"/>
    </source>
</evidence>
<proteinExistence type="predicted"/>
<dbReference type="Proteomes" id="UP000663845">
    <property type="component" value="Unassembled WGS sequence"/>
</dbReference>
<dbReference type="EMBL" id="CAJOBB010000206">
    <property type="protein sequence ID" value="CAF3609551.1"/>
    <property type="molecule type" value="Genomic_DNA"/>
</dbReference>
<sequence>MYSTTIFLLAFGLLATAIMARPEHHHENTDNEISDEPDENKWSTYRLPNNIRVPHVLSAKLGRPHPTFTVKKIFNGKYVLISPALIFKVKETDTETSTTTEQTNIDQESTTSATIDETSSPIVEEEEEEEESTTAMPPFFKRRSLANNNKKEKLFFFDE</sequence>
<dbReference type="EMBL" id="CAJOAZ010000281">
    <property type="protein sequence ID" value="CAF3602092.1"/>
    <property type="molecule type" value="Genomic_DNA"/>
</dbReference>
<accession>A0A813VHP0</accession>
<keyword evidence="2" id="KW-0732">Signal</keyword>
<evidence type="ECO:0000313" key="4">
    <source>
        <dbReference type="EMBL" id="CAF0837623.1"/>
    </source>
</evidence>
<evidence type="ECO:0000313" key="6">
    <source>
        <dbReference type="EMBL" id="CAF3609551.1"/>
    </source>
</evidence>
<dbReference type="EMBL" id="CAJNOG010000046">
    <property type="protein sequence ID" value="CAF0837623.1"/>
    <property type="molecule type" value="Genomic_DNA"/>
</dbReference>
<dbReference type="Proteomes" id="UP000663860">
    <property type="component" value="Unassembled WGS sequence"/>
</dbReference>
<organism evidence="4 7">
    <name type="scientific">Adineta steineri</name>
    <dbReference type="NCBI Taxonomy" id="433720"/>
    <lineage>
        <taxon>Eukaryota</taxon>
        <taxon>Metazoa</taxon>
        <taxon>Spiralia</taxon>
        <taxon>Gnathifera</taxon>
        <taxon>Rotifera</taxon>
        <taxon>Eurotatoria</taxon>
        <taxon>Bdelloidea</taxon>
        <taxon>Adinetida</taxon>
        <taxon>Adinetidae</taxon>
        <taxon>Adineta</taxon>
    </lineage>
</organism>
<dbReference type="Proteomes" id="UP000663844">
    <property type="component" value="Unassembled WGS sequence"/>
</dbReference>
<reference evidence="4" key="1">
    <citation type="submission" date="2021-02" db="EMBL/GenBank/DDBJ databases">
        <authorList>
            <person name="Nowell W R."/>
        </authorList>
    </citation>
    <scope>NUCLEOTIDE SEQUENCE</scope>
</reference>
<feature type="chain" id="PRO_5036223255" evidence="2">
    <location>
        <begin position="21"/>
        <end position="159"/>
    </location>
</feature>
<evidence type="ECO:0000313" key="5">
    <source>
        <dbReference type="EMBL" id="CAF3602092.1"/>
    </source>
</evidence>